<organism evidence="1">
    <name type="scientific">marine sediment metagenome</name>
    <dbReference type="NCBI Taxonomy" id="412755"/>
    <lineage>
        <taxon>unclassified sequences</taxon>
        <taxon>metagenomes</taxon>
        <taxon>ecological metagenomes</taxon>
    </lineage>
</organism>
<dbReference type="EMBL" id="BARS01043123">
    <property type="protein sequence ID" value="GAG36241.1"/>
    <property type="molecule type" value="Genomic_DNA"/>
</dbReference>
<accession>X0YHD3</accession>
<reference evidence="1" key="1">
    <citation type="journal article" date="2014" name="Front. Microbiol.">
        <title>High frequency of phylogenetically diverse reductive dehalogenase-homologous genes in deep subseafloor sedimentary metagenomes.</title>
        <authorList>
            <person name="Kawai M."/>
            <person name="Futagami T."/>
            <person name="Toyoda A."/>
            <person name="Takaki Y."/>
            <person name="Nishi S."/>
            <person name="Hori S."/>
            <person name="Arai W."/>
            <person name="Tsubouchi T."/>
            <person name="Morono Y."/>
            <person name="Uchiyama I."/>
            <person name="Ito T."/>
            <person name="Fujiyama A."/>
            <person name="Inagaki F."/>
            <person name="Takami H."/>
        </authorList>
    </citation>
    <scope>NUCLEOTIDE SEQUENCE</scope>
    <source>
        <strain evidence="1">Expedition CK06-06</strain>
    </source>
</reference>
<proteinExistence type="predicted"/>
<feature type="non-terminal residue" evidence="1">
    <location>
        <position position="1"/>
    </location>
</feature>
<gene>
    <name evidence="1" type="ORF">S01H1_65335</name>
</gene>
<name>X0YHD3_9ZZZZ</name>
<protein>
    <submittedName>
        <fullName evidence="1">Uncharacterized protein</fullName>
    </submittedName>
</protein>
<sequence>FGAHSVGFTLQTGTGDGTTTIDWTAGVKYQFTHGDMAETFTFDPAPTNPCNLTLEILEDGNGSHDCTWPEAVTWLGAEPTWTDGAAGKTIVVCFWYNGTTYWGQGTPWEE</sequence>
<dbReference type="AlphaFoldDB" id="X0YHD3"/>
<comment type="caution">
    <text evidence="1">The sequence shown here is derived from an EMBL/GenBank/DDBJ whole genome shotgun (WGS) entry which is preliminary data.</text>
</comment>
<evidence type="ECO:0000313" key="1">
    <source>
        <dbReference type="EMBL" id="GAG36241.1"/>
    </source>
</evidence>